<keyword evidence="1" id="KW-0732">Signal</keyword>
<reference evidence="2" key="1">
    <citation type="submission" date="2025-08" db="UniProtKB">
        <authorList>
            <consortium name="Ensembl"/>
        </authorList>
    </citation>
    <scope>IDENTIFICATION</scope>
</reference>
<protein>
    <recommendedName>
        <fullName evidence="4">Secreted protein</fullName>
    </recommendedName>
</protein>
<evidence type="ECO:0008006" key="4">
    <source>
        <dbReference type="Google" id="ProtNLM"/>
    </source>
</evidence>
<reference evidence="2" key="2">
    <citation type="submission" date="2025-09" db="UniProtKB">
        <authorList>
            <consortium name="Ensembl"/>
        </authorList>
    </citation>
    <scope>IDENTIFICATION</scope>
</reference>
<evidence type="ECO:0000313" key="3">
    <source>
        <dbReference type="Proteomes" id="UP000694419"/>
    </source>
</evidence>
<dbReference type="Proteomes" id="UP000694419">
    <property type="component" value="Unplaced"/>
</dbReference>
<proteinExistence type="predicted"/>
<sequence length="77" mass="8741">MHLTGISEILAQSLILLPLLSRNTSSSLPDCKGTLLFQVFNRAHKLQLKNTGSLSSSYCKQELKWIFFFGLASFMYR</sequence>
<name>A0A8C3K5G6_9CHAR</name>
<evidence type="ECO:0000313" key="2">
    <source>
        <dbReference type="Ensembl" id="ENSCPGP00000017304.1"/>
    </source>
</evidence>
<dbReference type="AlphaFoldDB" id="A0A8C3K5G6"/>
<organism evidence="2 3">
    <name type="scientific">Calidris pygmaea</name>
    <name type="common">Spoon-billed sandpiper</name>
    <dbReference type="NCBI Taxonomy" id="425635"/>
    <lineage>
        <taxon>Eukaryota</taxon>
        <taxon>Metazoa</taxon>
        <taxon>Chordata</taxon>
        <taxon>Craniata</taxon>
        <taxon>Vertebrata</taxon>
        <taxon>Euteleostomi</taxon>
        <taxon>Archelosauria</taxon>
        <taxon>Archosauria</taxon>
        <taxon>Dinosauria</taxon>
        <taxon>Saurischia</taxon>
        <taxon>Theropoda</taxon>
        <taxon>Coelurosauria</taxon>
        <taxon>Aves</taxon>
        <taxon>Neognathae</taxon>
        <taxon>Neoaves</taxon>
        <taxon>Charadriiformes</taxon>
        <taxon>Scolopacidae</taxon>
        <taxon>Calidris</taxon>
    </lineage>
</organism>
<feature type="signal peptide" evidence="1">
    <location>
        <begin position="1"/>
        <end position="26"/>
    </location>
</feature>
<keyword evidence="3" id="KW-1185">Reference proteome</keyword>
<accession>A0A8C3K5G6</accession>
<dbReference type="Ensembl" id="ENSCPGT00000018927.1">
    <property type="protein sequence ID" value="ENSCPGP00000017304.1"/>
    <property type="gene ID" value="ENSCPGG00000012150.1"/>
</dbReference>
<feature type="chain" id="PRO_5034183215" description="Secreted protein" evidence="1">
    <location>
        <begin position="27"/>
        <end position="77"/>
    </location>
</feature>
<evidence type="ECO:0000256" key="1">
    <source>
        <dbReference type="SAM" id="SignalP"/>
    </source>
</evidence>